<dbReference type="EMBL" id="CP022115">
    <property type="protein sequence ID" value="ASJ25169.1"/>
    <property type="molecule type" value="Genomic_DNA"/>
</dbReference>
<reference evidence="8" key="1">
    <citation type="journal article" date="2017" name="J. Antimicrob. Chemother.">
        <title>Emergence and genomic analysis of MDR Laribacter hongkongensis strain HLGZ1 from Guangzhou, China.</title>
        <authorList>
            <person name="Wu H.K."/>
            <person name="Chen J.H."/>
            <person name="Yang L."/>
            <person name="Li A.R."/>
            <person name="Su D.H."/>
            <person name="Lin Y.P."/>
            <person name="Chen D.Q."/>
        </authorList>
    </citation>
    <scope>NUCLEOTIDE SEQUENCE</scope>
    <source>
        <strain evidence="8">HLGZ1</strain>
    </source>
</reference>
<dbReference type="Proteomes" id="UP000197424">
    <property type="component" value="Chromosome"/>
</dbReference>
<dbReference type="GO" id="GO:0009103">
    <property type="term" value="P:lipopolysaccharide biosynthetic process"/>
    <property type="evidence" value="ECO:0007669"/>
    <property type="project" value="UniProtKB-ARBA"/>
</dbReference>
<evidence type="ECO:0000313" key="8">
    <source>
        <dbReference type="EMBL" id="ASJ25169.1"/>
    </source>
</evidence>
<keyword evidence="6" id="KW-1133">Transmembrane helix</keyword>
<dbReference type="AlphaFoldDB" id="A0A248LKY8"/>
<keyword evidence="7" id="KW-0472">Membrane</keyword>
<dbReference type="GO" id="GO:0005886">
    <property type="term" value="C:plasma membrane"/>
    <property type="evidence" value="ECO:0007669"/>
    <property type="project" value="UniProtKB-SubCell"/>
</dbReference>
<protein>
    <submittedName>
        <fullName evidence="8">Uncharacterized protein</fullName>
    </submittedName>
</protein>
<keyword evidence="4" id="KW-0808">Transferase</keyword>
<sequence length="544" mass="60053">MLTYTPTQDSPAAHSVERPWMLLLLCFFWLWPGIFGHDPWKPDEGYVVGVVQSMLEDGHWLVPTIAGVPYLDASPLYYWVAAGFAGLLRPVMPLADGMRLATPLFMALALWFAGLAGRDLIGYRHGRSAAMLLLGALGLMLFGHSASPDVASFAAMALALWALSRARTQGWLAGALLGLASGALALSSSVVGAGLVWLVALLLPVFRAWRTPEHAKTWAVGLTVGLPLVLVWPLALAQSSPLLFDFWLHQRALGVFHDFSGAFSVREFGYYLEIFPWFALPLWPLAVWTLWRRRGHWQTPVIQLPLLMVAVISAMLFLSPVKEQELALPLLIPLAVLAAVELDGLRRGAAAFFNWFGLMTFGLIAAFLWVGWAAMNFGWPARLAQRAHFFNPDYVPQVSVPLLLLALVATGVWIWAVTRRHMGGRKAATNWAAGVTLIWSLAASLWLPWIDGQKSYRKVFESLAVSPLADACMVTDVSLSLIALARYHGGVVLRPLDSAGAHQCRHFFTMRDRDAVKPVDPLWQGLRSGDRKEFYYVLEAAPGR</sequence>
<evidence type="ECO:0000256" key="1">
    <source>
        <dbReference type="ARBA" id="ARBA00004651"/>
    </source>
</evidence>
<evidence type="ECO:0000256" key="5">
    <source>
        <dbReference type="ARBA" id="ARBA00022692"/>
    </source>
</evidence>
<accession>A0A248LKY8</accession>
<dbReference type="PANTHER" id="PTHR33908">
    <property type="entry name" value="MANNOSYLTRANSFERASE YKCB-RELATED"/>
    <property type="match status" value="1"/>
</dbReference>
<name>A0A248LKY8_9NEIS</name>
<keyword evidence="5" id="KW-0812">Transmembrane</keyword>
<dbReference type="PANTHER" id="PTHR33908:SF11">
    <property type="entry name" value="MEMBRANE PROTEIN"/>
    <property type="match status" value="1"/>
</dbReference>
<evidence type="ECO:0000256" key="2">
    <source>
        <dbReference type="ARBA" id="ARBA00022475"/>
    </source>
</evidence>
<dbReference type="GO" id="GO:0016763">
    <property type="term" value="F:pentosyltransferase activity"/>
    <property type="evidence" value="ECO:0007669"/>
    <property type="project" value="TreeGrafter"/>
</dbReference>
<dbReference type="OrthoDB" id="8556356at2"/>
<evidence type="ECO:0000256" key="3">
    <source>
        <dbReference type="ARBA" id="ARBA00022676"/>
    </source>
</evidence>
<evidence type="ECO:0000256" key="6">
    <source>
        <dbReference type="ARBA" id="ARBA00022989"/>
    </source>
</evidence>
<proteinExistence type="predicted"/>
<comment type="subcellular location">
    <subcellularLocation>
        <location evidence="1">Cell membrane</location>
        <topology evidence="1">Multi-pass membrane protein</topology>
    </subcellularLocation>
</comment>
<keyword evidence="3" id="KW-0328">Glycosyltransferase</keyword>
<dbReference type="RefSeq" id="WP_088861153.1">
    <property type="nucleotide sequence ID" value="NZ_CP022115.1"/>
</dbReference>
<gene>
    <name evidence="8" type="ORF">LHGZ1_2338</name>
</gene>
<reference evidence="8" key="2">
    <citation type="submission" date="2017-06" db="EMBL/GenBank/DDBJ databases">
        <authorList>
            <person name="Kim H.J."/>
            <person name="Triplett B.A."/>
        </authorList>
    </citation>
    <scope>NUCLEOTIDE SEQUENCE</scope>
    <source>
        <strain evidence="8">HLGZ1</strain>
    </source>
</reference>
<dbReference type="InterPro" id="IPR050297">
    <property type="entry name" value="LipidA_mod_glycosyltrf_83"/>
</dbReference>
<evidence type="ECO:0000256" key="4">
    <source>
        <dbReference type="ARBA" id="ARBA00022679"/>
    </source>
</evidence>
<keyword evidence="2" id="KW-1003">Cell membrane</keyword>
<organism evidence="8">
    <name type="scientific">Laribacter hongkongensis</name>
    <dbReference type="NCBI Taxonomy" id="168471"/>
    <lineage>
        <taxon>Bacteria</taxon>
        <taxon>Pseudomonadati</taxon>
        <taxon>Pseudomonadota</taxon>
        <taxon>Betaproteobacteria</taxon>
        <taxon>Neisseriales</taxon>
        <taxon>Aquaspirillaceae</taxon>
        <taxon>Laribacter</taxon>
    </lineage>
</organism>
<evidence type="ECO:0000256" key="7">
    <source>
        <dbReference type="ARBA" id="ARBA00023136"/>
    </source>
</evidence>